<dbReference type="InterPro" id="IPR018584">
    <property type="entry name" value="GT87"/>
</dbReference>
<evidence type="ECO:0000256" key="3">
    <source>
        <dbReference type="ARBA" id="ARBA00022679"/>
    </source>
</evidence>
<proteinExistence type="inferred from homology"/>
<keyword evidence="3" id="KW-0808">Transferase</keyword>
<evidence type="ECO:0000256" key="2">
    <source>
        <dbReference type="ARBA" id="ARBA00022475"/>
    </source>
</evidence>
<dbReference type="GO" id="GO:0005886">
    <property type="term" value="C:plasma membrane"/>
    <property type="evidence" value="ECO:0007669"/>
    <property type="project" value="UniProtKB-SubCell"/>
</dbReference>
<keyword evidence="4" id="KW-0812">Transmembrane</keyword>
<dbReference type="AlphaFoldDB" id="A0A3R6C7E9"/>
<dbReference type="EMBL" id="WNDA01000026">
    <property type="protein sequence ID" value="MTU70356.1"/>
    <property type="molecule type" value="Genomic_DNA"/>
</dbReference>
<evidence type="ECO:0000256" key="5">
    <source>
        <dbReference type="ARBA" id="ARBA00022989"/>
    </source>
</evidence>
<sequence length="395" mass="46376">MKAVKEINFLSHIFQKTVFHRERTVFWIWMSSGLIYAIVKLLIGKYNNYKIFENVFPHVINGLHLYVEYPTEYYDVNHYGPIFALVIAPFSILPEWLGMIFWILMNTYFLFYAIRQLPFNESQRIIVYWYSLCELMTAQGVQQFNISVAAFIILSFVLIEKEKEFWASCLILLGTLIKIYPIVGLAFFFFSKHKLRLVFSCVFWGCLFLVLPIFFSPGTDYISSQYIAWLERLEIKNGLNMFAISQNISLLGIVRKLTGCSLYSDLWLIIPGLILFFIPYFRIQQYKYLRFRLMLLANVLLYVVLFSTGSEASGYITLMIGVAIWYICSPSVHKRYNRYLFFTTLIFVALCSTELVPPGIRHHIIGPYALKAWPCTIVCFTICYEMIFLDFKDRV</sequence>
<comment type="caution">
    <text evidence="8">The sequence shown here is derived from an EMBL/GenBank/DDBJ whole genome shotgun (WGS) entry which is preliminary data.</text>
</comment>
<organism evidence="8 9">
    <name type="scientific">Parabacteroides merdae</name>
    <dbReference type="NCBI Taxonomy" id="46503"/>
    <lineage>
        <taxon>Bacteria</taxon>
        <taxon>Pseudomonadati</taxon>
        <taxon>Bacteroidota</taxon>
        <taxon>Bacteroidia</taxon>
        <taxon>Bacteroidales</taxon>
        <taxon>Tannerellaceae</taxon>
        <taxon>Parabacteroides</taxon>
    </lineage>
</organism>
<evidence type="ECO:0000313" key="8">
    <source>
        <dbReference type="EMBL" id="MTU70356.1"/>
    </source>
</evidence>
<name>A0A3R6C7E9_9BACT</name>
<protein>
    <submittedName>
        <fullName evidence="8">DUF2029 domain-containing protein</fullName>
    </submittedName>
</protein>
<keyword evidence="2" id="KW-1003">Cell membrane</keyword>
<keyword evidence="5" id="KW-1133">Transmembrane helix</keyword>
<comment type="subcellular location">
    <subcellularLocation>
        <location evidence="1">Cell membrane</location>
        <topology evidence="1">Multi-pass membrane protein</topology>
    </subcellularLocation>
</comment>
<comment type="similarity">
    <text evidence="7">Belongs to the glycosyltransferase 87 family.</text>
</comment>
<dbReference type="GeneID" id="49203856"/>
<keyword evidence="6" id="KW-0472">Membrane</keyword>
<evidence type="ECO:0000256" key="1">
    <source>
        <dbReference type="ARBA" id="ARBA00004651"/>
    </source>
</evidence>
<evidence type="ECO:0000256" key="4">
    <source>
        <dbReference type="ARBA" id="ARBA00022692"/>
    </source>
</evidence>
<dbReference type="Pfam" id="PF09594">
    <property type="entry name" value="GT87"/>
    <property type="match status" value="1"/>
</dbReference>
<dbReference type="OrthoDB" id="1070018at2"/>
<evidence type="ECO:0000313" key="9">
    <source>
        <dbReference type="Proteomes" id="UP000448908"/>
    </source>
</evidence>
<dbReference type="RefSeq" id="WP_005633667.1">
    <property type="nucleotide sequence ID" value="NZ_BAABYG010000001.1"/>
</dbReference>
<evidence type="ECO:0000256" key="6">
    <source>
        <dbReference type="ARBA" id="ARBA00023136"/>
    </source>
</evidence>
<accession>A0A3R6C7E9</accession>
<evidence type="ECO:0000256" key="7">
    <source>
        <dbReference type="ARBA" id="ARBA00024033"/>
    </source>
</evidence>
<dbReference type="Proteomes" id="UP000448908">
    <property type="component" value="Unassembled WGS sequence"/>
</dbReference>
<gene>
    <name evidence="8" type="ORF">GMD92_15105</name>
</gene>
<dbReference type="GO" id="GO:0016758">
    <property type="term" value="F:hexosyltransferase activity"/>
    <property type="evidence" value="ECO:0007669"/>
    <property type="project" value="InterPro"/>
</dbReference>
<reference evidence="8 9" key="1">
    <citation type="journal article" date="2019" name="Nat. Med.">
        <title>A library of human gut bacterial isolates paired with longitudinal multiomics data enables mechanistic microbiome research.</title>
        <authorList>
            <person name="Poyet M."/>
            <person name="Groussin M."/>
            <person name="Gibbons S.M."/>
            <person name="Avila-Pacheco J."/>
            <person name="Jiang X."/>
            <person name="Kearney S.M."/>
            <person name="Perrotta A.R."/>
            <person name="Berdy B."/>
            <person name="Zhao S."/>
            <person name="Lieberman T.D."/>
            <person name="Swanson P.K."/>
            <person name="Smith M."/>
            <person name="Roesemann S."/>
            <person name="Alexander J.E."/>
            <person name="Rich S.A."/>
            <person name="Livny J."/>
            <person name="Vlamakis H."/>
            <person name="Clish C."/>
            <person name="Bullock K."/>
            <person name="Deik A."/>
            <person name="Scott J."/>
            <person name="Pierce K.A."/>
            <person name="Xavier R.J."/>
            <person name="Alm E.J."/>
        </authorList>
    </citation>
    <scope>NUCLEOTIDE SEQUENCE [LARGE SCALE GENOMIC DNA]</scope>
    <source>
        <strain evidence="8 9">BIOML-A16</strain>
    </source>
</reference>